<protein>
    <submittedName>
        <fullName evidence="2">DJ-1/PfpI family protein</fullName>
    </submittedName>
</protein>
<evidence type="ECO:0000259" key="1">
    <source>
        <dbReference type="Pfam" id="PF01965"/>
    </source>
</evidence>
<sequence>MSKKVWVLLAEGFEEVEALAPVDILRRGGIEVLTISITDKKEVKGAHGVTVTADYSRDKLCDTAALPDAVVLPGGLPGATNLHESKEVNTLLQHMRTDNRYIAAICASPAFVLAPEGLLKGHKATGYPMPEERLITEHGAELLSDGVVVDRKVITGRGPAYAMAFGFAILKELVGAAQAKEVADGFLFTLK</sequence>
<dbReference type="RefSeq" id="WP_411915915.1">
    <property type="nucleotide sequence ID" value="NZ_BAAFSF010000004.1"/>
</dbReference>
<dbReference type="NCBIfam" id="TIGR01383">
    <property type="entry name" value="not_thiJ"/>
    <property type="match status" value="1"/>
</dbReference>
<dbReference type="CDD" id="cd03135">
    <property type="entry name" value="GATase1_DJ-1"/>
    <property type="match status" value="1"/>
</dbReference>
<dbReference type="Proteomes" id="UP001628220">
    <property type="component" value="Unassembled WGS sequence"/>
</dbReference>
<evidence type="ECO:0000313" key="3">
    <source>
        <dbReference type="Proteomes" id="UP001628220"/>
    </source>
</evidence>
<comment type="caution">
    <text evidence="2">The sequence shown here is derived from an EMBL/GenBank/DDBJ whole genome shotgun (WGS) entry which is preliminary data.</text>
</comment>
<evidence type="ECO:0000313" key="2">
    <source>
        <dbReference type="EMBL" id="GAB1252148.1"/>
    </source>
</evidence>
<dbReference type="PANTHER" id="PTHR48094">
    <property type="entry name" value="PROTEIN/NUCLEIC ACID DEGLYCASE DJ-1-RELATED"/>
    <property type="match status" value="1"/>
</dbReference>
<accession>A0ABQ0E3C5</accession>
<dbReference type="Pfam" id="PF01965">
    <property type="entry name" value="DJ-1_PfpI"/>
    <property type="match status" value="1"/>
</dbReference>
<dbReference type="Gene3D" id="3.40.50.880">
    <property type="match status" value="1"/>
</dbReference>
<dbReference type="InterPro" id="IPR006287">
    <property type="entry name" value="DJ-1"/>
</dbReference>
<feature type="domain" description="DJ-1/PfpI" evidence="1">
    <location>
        <begin position="3"/>
        <end position="172"/>
    </location>
</feature>
<name>A0ABQ0E3C5_9PORP</name>
<dbReference type="InterPro" id="IPR029062">
    <property type="entry name" value="Class_I_gatase-like"/>
</dbReference>
<dbReference type="InterPro" id="IPR002818">
    <property type="entry name" value="DJ-1/PfpI"/>
</dbReference>
<dbReference type="PANTHER" id="PTHR48094:SF12">
    <property type="entry name" value="PARKINSON DISEASE PROTEIN 7 HOMOLOG"/>
    <property type="match status" value="1"/>
</dbReference>
<dbReference type="InterPro" id="IPR050325">
    <property type="entry name" value="Prot/Nucl_acid_deglycase"/>
</dbReference>
<proteinExistence type="predicted"/>
<dbReference type="SUPFAM" id="SSF52317">
    <property type="entry name" value="Class I glutamine amidotransferase-like"/>
    <property type="match status" value="1"/>
</dbReference>
<keyword evidence="3" id="KW-1185">Reference proteome</keyword>
<organism evidence="2 3">
    <name type="scientific">Porphyromonas miyakawae</name>
    <dbReference type="NCBI Taxonomy" id="3137470"/>
    <lineage>
        <taxon>Bacteria</taxon>
        <taxon>Pseudomonadati</taxon>
        <taxon>Bacteroidota</taxon>
        <taxon>Bacteroidia</taxon>
        <taxon>Bacteroidales</taxon>
        <taxon>Porphyromonadaceae</taxon>
        <taxon>Porphyromonas</taxon>
    </lineage>
</organism>
<reference evidence="2 3" key="1">
    <citation type="journal article" date="2025" name="Int. J. Syst. Evol. Microbiol.">
        <title>Desulfovibrio falkowii sp. nov., Porphyromonas miyakawae sp. nov., Mediterraneibacter flintii sp. nov. and Owariibacterium komagatae gen. nov., sp. nov., isolated from human faeces.</title>
        <authorList>
            <person name="Hamaguchi T."/>
            <person name="Ohara M."/>
            <person name="Hisatomi A."/>
            <person name="Sekiguchi K."/>
            <person name="Takeda J.I."/>
            <person name="Ueyama J."/>
            <person name="Ito M."/>
            <person name="Nishiwaki H."/>
            <person name="Ogi T."/>
            <person name="Hirayama M."/>
            <person name="Ohkuma M."/>
            <person name="Sakamoto M."/>
            <person name="Ohno K."/>
        </authorList>
    </citation>
    <scope>NUCLEOTIDE SEQUENCE [LARGE SCALE GENOMIC DNA]</scope>
    <source>
        <strain evidence="2 3">13CB11C</strain>
    </source>
</reference>
<gene>
    <name evidence="2" type="ORF">Tsumi_12540</name>
</gene>
<dbReference type="EMBL" id="BAAFSF010000004">
    <property type="protein sequence ID" value="GAB1252148.1"/>
    <property type="molecule type" value="Genomic_DNA"/>
</dbReference>